<dbReference type="AlphaFoldDB" id="A0A9P5TTY5"/>
<keyword evidence="2" id="KW-1133">Transmembrane helix</keyword>
<dbReference type="PANTHER" id="PTHR13132:SF29">
    <property type="entry name" value="ALPHA-(1,6)-FUCOSYLTRANSFERASE"/>
    <property type="match status" value="1"/>
</dbReference>
<organism evidence="3 4">
    <name type="scientific">Gymnopilus junonius</name>
    <name type="common">Spectacular rustgill mushroom</name>
    <name type="synonym">Gymnopilus spectabilis subsp. junonius</name>
    <dbReference type="NCBI Taxonomy" id="109634"/>
    <lineage>
        <taxon>Eukaryota</taxon>
        <taxon>Fungi</taxon>
        <taxon>Dikarya</taxon>
        <taxon>Basidiomycota</taxon>
        <taxon>Agaricomycotina</taxon>
        <taxon>Agaricomycetes</taxon>
        <taxon>Agaricomycetidae</taxon>
        <taxon>Agaricales</taxon>
        <taxon>Agaricineae</taxon>
        <taxon>Hymenogastraceae</taxon>
        <taxon>Gymnopilus</taxon>
    </lineage>
</organism>
<evidence type="ECO:0000256" key="2">
    <source>
        <dbReference type="SAM" id="Phobius"/>
    </source>
</evidence>
<keyword evidence="4" id="KW-1185">Reference proteome</keyword>
<dbReference type="Proteomes" id="UP000724874">
    <property type="component" value="Unassembled WGS sequence"/>
</dbReference>
<feature type="region of interest" description="Disordered" evidence="1">
    <location>
        <begin position="1"/>
        <end position="56"/>
    </location>
</feature>
<dbReference type="GO" id="GO:0046921">
    <property type="term" value="F:alpha-(1-&gt;6)-fucosyltransferase activity"/>
    <property type="evidence" value="ECO:0007669"/>
    <property type="project" value="TreeGrafter"/>
</dbReference>
<keyword evidence="2" id="KW-0812">Transmembrane</keyword>
<feature type="compositionally biased region" description="Polar residues" evidence="1">
    <location>
        <begin position="9"/>
        <end position="31"/>
    </location>
</feature>
<evidence type="ECO:0000313" key="3">
    <source>
        <dbReference type="EMBL" id="KAF8913211.1"/>
    </source>
</evidence>
<evidence type="ECO:0000256" key="1">
    <source>
        <dbReference type="SAM" id="MobiDB-lite"/>
    </source>
</evidence>
<feature type="transmembrane region" description="Helical" evidence="2">
    <location>
        <begin position="105"/>
        <end position="125"/>
    </location>
</feature>
<dbReference type="EMBL" id="JADNYJ010000002">
    <property type="protein sequence ID" value="KAF8913211.1"/>
    <property type="molecule type" value="Genomic_DNA"/>
</dbReference>
<comment type="caution">
    <text evidence="3">The sequence shown here is derived from an EMBL/GenBank/DDBJ whole genome shotgun (WGS) entry which is preliminary data.</text>
</comment>
<dbReference type="OrthoDB" id="2392789at2759"/>
<sequence length="584" mass="65179">MPKPRPLTNVPTSYNPDQQLTPRTPHSGSRTSRLEQGFHKIPLSEAEANEAEYDDQGTLQSAPLLASSSTARFSVRNSGGQESPTKRNGRPFHSMEVLSSTISRLPLAFGIFMAGILLILVVLSITKPETLHKYAVGTKKAPSHLTSTQLASVSSTSSTPNALHSAPSVHTEANLHVLSYENYTNFPLTGIEYLIECAKQHKTFMAHGDYWDIGPMGPLDVEHHDDSGICSSTITYMLDGTVGLTADLALMAQAASLAHERNRTFFIDDTYWNRGKWRDHFEDVKKGQPGPQPGCKPPPPNELVACPRIARHWVIMARTAKFHFGHPFLDHYENAYMHNLNRFKPIYESSRQSLESVIQPNEENMELIQLARAKLSAFLHDTNSHQISINSQYVSAHIRRGDRKSLSYTFPNRLIPVQDYVDAVKSTWTRLHKGSASHVNPVVYIATDSRDAHATFSQLYNGETFSLFKTSDPRLQSLASPGEYYQKKFNELDTQSRIVATRGMVVDLAMVSGLWADHEDEIKPDAVICALSSTVCKLAAIGLGWDNAFGNVDAMGAIDEKHKRWVEIDQRGQIVPVWLPFELF</sequence>
<evidence type="ECO:0000313" key="4">
    <source>
        <dbReference type="Proteomes" id="UP000724874"/>
    </source>
</evidence>
<name>A0A9P5TTY5_GYMJU</name>
<feature type="compositionally biased region" description="Polar residues" evidence="1">
    <location>
        <begin position="70"/>
        <end position="83"/>
    </location>
</feature>
<accession>A0A9P5TTY5</accession>
<keyword evidence="2" id="KW-0472">Membrane</keyword>
<feature type="region of interest" description="Disordered" evidence="1">
    <location>
        <begin position="70"/>
        <end position="92"/>
    </location>
</feature>
<reference evidence="3" key="1">
    <citation type="submission" date="2020-11" db="EMBL/GenBank/DDBJ databases">
        <authorList>
            <consortium name="DOE Joint Genome Institute"/>
            <person name="Ahrendt S."/>
            <person name="Riley R."/>
            <person name="Andreopoulos W."/>
            <person name="LaButti K."/>
            <person name="Pangilinan J."/>
            <person name="Ruiz-duenas F.J."/>
            <person name="Barrasa J.M."/>
            <person name="Sanchez-Garcia M."/>
            <person name="Camarero S."/>
            <person name="Miyauchi S."/>
            <person name="Serrano A."/>
            <person name="Linde D."/>
            <person name="Babiker R."/>
            <person name="Drula E."/>
            <person name="Ayuso-Fernandez I."/>
            <person name="Pacheco R."/>
            <person name="Padilla G."/>
            <person name="Ferreira P."/>
            <person name="Barriuso J."/>
            <person name="Kellner H."/>
            <person name="Castanera R."/>
            <person name="Alfaro M."/>
            <person name="Ramirez L."/>
            <person name="Pisabarro A.G."/>
            <person name="Kuo A."/>
            <person name="Tritt A."/>
            <person name="Lipzen A."/>
            <person name="He G."/>
            <person name="Yan M."/>
            <person name="Ng V."/>
            <person name="Cullen D."/>
            <person name="Martin F."/>
            <person name="Rosso M.-N."/>
            <person name="Henrissat B."/>
            <person name="Hibbett D."/>
            <person name="Martinez A.T."/>
            <person name="Grigoriev I.V."/>
        </authorList>
    </citation>
    <scope>NUCLEOTIDE SEQUENCE</scope>
    <source>
        <strain evidence="3">AH 44721</strain>
    </source>
</reference>
<gene>
    <name evidence="3" type="ORF">CPB84DRAFT_1841602</name>
</gene>
<dbReference type="GO" id="GO:0006487">
    <property type="term" value="P:protein N-linked glycosylation"/>
    <property type="evidence" value="ECO:0007669"/>
    <property type="project" value="TreeGrafter"/>
</dbReference>
<protein>
    <submittedName>
        <fullName evidence="3">Uncharacterized protein</fullName>
    </submittedName>
</protein>
<dbReference type="Gene3D" id="3.40.50.11350">
    <property type="match status" value="1"/>
</dbReference>
<dbReference type="PANTHER" id="PTHR13132">
    <property type="entry name" value="ALPHA- 1,6 -FUCOSYLTRANSFERASE"/>
    <property type="match status" value="1"/>
</dbReference>
<proteinExistence type="predicted"/>